<keyword evidence="3" id="KW-1185">Reference proteome</keyword>
<reference evidence="2 3" key="1">
    <citation type="submission" date="2014-01" db="EMBL/GenBank/DDBJ databases">
        <authorList>
            <person name="Durkin A.S."/>
            <person name="McCorrison J."/>
            <person name="Torralba M."/>
            <person name="Gillis M."/>
            <person name="Haft D.H."/>
            <person name="Methe B."/>
            <person name="Sutton G."/>
            <person name="Nelson K.E."/>
        </authorList>
    </citation>
    <scope>NUCLEOTIDE SEQUENCE [LARGE SCALE GENOMIC DNA]</scope>
    <source>
        <strain evidence="2 3">ATCC 51270</strain>
    </source>
</reference>
<gene>
    <name evidence="2" type="ORF">HMPREF0636_1521</name>
</gene>
<dbReference type="PATRIC" id="fig|887901.3.peg.1277"/>
<dbReference type="Proteomes" id="UP000023482">
    <property type="component" value="Unassembled WGS sequence"/>
</dbReference>
<keyword evidence="1" id="KW-1133">Transmembrane helix</keyword>
<keyword evidence="1" id="KW-0472">Membrane</keyword>
<comment type="caution">
    <text evidence="2">The sequence shown here is derived from an EMBL/GenBank/DDBJ whole genome shotgun (WGS) entry which is preliminary data.</text>
</comment>
<organism evidence="2 3">
    <name type="scientific">Porphyromonas catoniae ATCC 51270</name>
    <dbReference type="NCBI Taxonomy" id="887901"/>
    <lineage>
        <taxon>Bacteria</taxon>
        <taxon>Pseudomonadati</taxon>
        <taxon>Bacteroidota</taxon>
        <taxon>Bacteroidia</taxon>
        <taxon>Bacteroidales</taxon>
        <taxon>Porphyromonadaceae</taxon>
        <taxon>Porphyromonas</taxon>
    </lineage>
</organism>
<feature type="transmembrane region" description="Helical" evidence="1">
    <location>
        <begin position="145"/>
        <end position="163"/>
    </location>
</feature>
<sequence>MYTGLQPSLRGRMGCAPQLALLLILTLPLGCAAKRVYEEGQTSLKRDSLVSLHTQSHQTQENEESQEEYLSFLPLPSGLSPDRDSLSHHTIPPFIYHRVLRKHQTQHQAQQRTDSLMSRLDKGLKAQSAHRVSSSGIGLFTRLSYLLYGFITAILTLMGYLGYQYWRRCR</sequence>
<proteinExistence type="predicted"/>
<protein>
    <submittedName>
        <fullName evidence="2">Uncharacterized protein</fullName>
    </submittedName>
</protein>
<evidence type="ECO:0000313" key="2">
    <source>
        <dbReference type="EMBL" id="EWC91878.1"/>
    </source>
</evidence>
<accession>Z4WRI7</accession>
<dbReference type="EMBL" id="JDFF01000022">
    <property type="protein sequence ID" value="EWC91878.1"/>
    <property type="molecule type" value="Genomic_DNA"/>
</dbReference>
<name>Z4WRI7_9PORP</name>
<keyword evidence="1" id="KW-0812">Transmembrane</keyword>
<dbReference type="AlphaFoldDB" id="Z4WRI7"/>
<evidence type="ECO:0000313" key="3">
    <source>
        <dbReference type="Proteomes" id="UP000023482"/>
    </source>
</evidence>
<dbReference type="RefSeq" id="WP_044169173.1">
    <property type="nucleotide sequence ID" value="NZ_JDFF01000022.1"/>
</dbReference>
<evidence type="ECO:0000256" key="1">
    <source>
        <dbReference type="SAM" id="Phobius"/>
    </source>
</evidence>